<organism evidence="16 17">
    <name type="scientific">Trichuris muris</name>
    <name type="common">Mouse whipworm</name>
    <dbReference type="NCBI Taxonomy" id="70415"/>
    <lineage>
        <taxon>Eukaryota</taxon>
        <taxon>Metazoa</taxon>
        <taxon>Ecdysozoa</taxon>
        <taxon>Nematoda</taxon>
        <taxon>Enoplea</taxon>
        <taxon>Dorylaimia</taxon>
        <taxon>Trichinellida</taxon>
        <taxon>Trichuridae</taxon>
        <taxon>Trichuris</taxon>
    </lineage>
</organism>
<evidence type="ECO:0000256" key="7">
    <source>
        <dbReference type="ARBA" id="ARBA00022801"/>
    </source>
</evidence>
<dbReference type="PROSITE" id="PS00133">
    <property type="entry name" value="CARBOXYPEPT_ZN_2"/>
    <property type="match status" value="1"/>
</dbReference>
<reference evidence="17" key="1">
    <citation type="submission" date="2019-12" db="UniProtKB">
        <authorList>
            <consortium name="WormBaseParasite"/>
        </authorList>
    </citation>
    <scope>IDENTIFICATION</scope>
</reference>
<evidence type="ECO:0000259" key="15">
    <source>
        <dbReference type="PROSITE" id="PS52035"/>
    </source>
</evidence>
<keyword evidence="5" id="KW-0479">Metal-binding</keyword>
<feature type="domain" description="ShKT" evidence="14">
    <location>
        <begin position="466"/>
        <end position="500"/>
    </location>
</feature>
<keyword evidence="3" id="KW-0121">Carboxypeptidase</keyword>
<dbReference type="AlphaFoldDB" id="A0A5S6QAR0"/>
<evidence type="ECO:0000256" key="10">
    <source>
        <dbReference type="ARBA" id="ARBA00023157"/>
    </source>
</evidence>
<proteinExistence type="inferred from homology"/>
<dbReference type="FunFam" id="3.40.630.10:FF:000056">
    <property type="entry name" value="Zinc carboxypeptidase"/>
    <property type="match status" value="1"/>
</dbReference>
<dbReference type="SMART" id="SM00631">
    <property type="entry name" value="Zn_pept"/>
    <property type="match status" value="1"/>
</dbReference>
<dbReference type="WBParaSite" id="TMUE_1000004180.1">
    <property type="protein sequence ID" value="TMUE_1000004180.1"/>
    <property type="gene ID" value="WBGene00285987"/>
</dbReference>
<dbReference type="PROSITE" id="PS52035">
    <property type="entry name" value="PEPTIDASE_M14"/>
    <property type="match status" value="1"/>
</dbReference>
<dbReference type="Pfam" id="PF00246">
    <property type="entry name" value="Peptidase_M14"/>
    <property type="match status" value="1"/>
</dbReference>
<dbReference type="GO" id="GO:0004181">
    <property type="term" value="F:metallocarboxypeptidase activity"/>
    <property type="evidence" value="ECO:0007669"/>
    <property type="project" value="InterPro"/>
</dbReference>
<sequence length="500" mass="56786">MTKNKILSKLFLVNIAILVSYCTFGEKEKNNRYTLIRAVPKSSSQLQYLHSLMSNAHSGEVDFWRFSGTLNKSCDLMVDVSTLKNLSEQFKHTNIDYTIIIHDVGNLILSQEKRKARRRPVSPYYVEQVPGYYFNLAAYHSYGEISNFIDWAEMMFPNLAKSHIIGYTHEKRPIRLLQIGLSDYPKPAIWLDAGIHAREWIAPSTALIIITELLTNYESDPSVKAYVDQLTWYILPVVNPDGLEFSRASSDPRVRLWRKNRSAATCTSSIRDCCFGVDLNRNFDFKWGEIGGSNNPCDEIYQGSGPFSEPETDAIRRFITNRNGEFAAFLTLHSYSQIWMYPFGHKRQVYSSDVRQLRDTALRASRALYSVYKTRYEVGTGADLLYPASGGSDDWAKAVAGIKYSYLLELRPHRDSWQGFLLDESHILPTGKETWEGIKVVADEVLSATSRTVYTSALTASTLPWCQDEDPFLCRWWAINGGCHVGSVIALRCPVSCGIC</sequence>
<dbReference type="PROSITE" id="PS00132">
    <property type="entry name" value="CARBOXYPEPT_ZN_1"/>
    <property type="match status" value="1"/>
</dbReference>
<feature type="disulfide bond" evidence="11">
    <location>
        <begin position="466"/>
        <end position="500"/>
    </location>
</feature>
<evidence type="ECO:0000256" key="11">
    <source>
        <dbReference type="PROSITE-ProRule" id="PRU01005"/>
    </source>
</evidence>
<feature type="signal peptide" evidence="13">
    <location>
        <begin position="1"/>
        <end position="25"/>
    </location>
</feature>
<dbReference type="InterPro" id="IPR057247">
    <property type="entry name" value="CARBOXYPEPT_ZN_2"/>
</dbReference>
<keyword evidence="6 13" id="KW-0732">Signal</keyword>
<keyword evidence="8" id="KW-0862">Zinc</keyword>
<keyword evidence="16" id="KW-1185">Reference proteome</keyword>
<feature type="active site" description="Proton donor/acceptor" evidence="12">
    <location>
        <position position="409"/>
    </location>
</feature>
<dbReference type="InterPro" id="IPR000834">
    <property type="entry name" value="Peptidase_M14"/>
</dbReference>
<dbReference type="STRING" id="70415.A0A5S6QAR0"/>
<dbReference type="GO" id="GO:0005615">
    <property type="term" value="C:extracellular space"/>
    <property type="evidence" value="ECO:0007669"/>
    <property type="project" value="TreeGrafter"/>
</dbReference>
<comment type="caution">
    <text evidence="11">Lacks conserved residue(s) required for the propagation of feature annotation.</text>
</comment>
<dbReference type="InterPro" id="IPR003146">
    <property type="entry name" value="M14A_act_pep"/>
</dbReference>
<evidence type="ECO:0000256" key="3">
    <source>
        <dbReference type="ARBA" id="ARBA00022645"/>
    </source>
</evidence>
<keyword evidence="9" id="KW-0482">Metalloprotease</keyword>
<evidence type="ECO:0000256" key="5">
    <source>
        <dbReference type="ARBA" id="ARBA00022723"/>
    </source>
</evidence>
<evidence type="ECO:0000256" key="8">
    <source>
        <dbReference type="ARBA" id="ARBA00022833"/>
    </source>
</evidence>
<dbReference type="Pfam" id="PF02244">
    <property type="entry name" value="Propep_M14"/>
    <property type="match status" value="1"/>
</dbReference>
<comment type="similarity">
    <text evidence="2 12">Belongs to the peptidase M14 family.</text>
</comment>
<dbReference type="PRINTS" id="PR00765">
    <property type="entry name" value="CRBOXYPTASEA"/>
</dbReference>
<dbReference type="Gene3D" id="3.30.70.340">
    <property type="entry name" value="Metallocarboxypeptidase-like"/>
    <property type="match status" value="1"/>
</dbReference>
<dbReference type="SUPFAM" id="SSF53187">
    <property type="entry name" value="Zn-dependent exopeptidases"/>
    <property type="match status" value="1"/>
</dbReference>
<evidence type="ECO:0000256" key="2">
    <source>
        <dbReference type="ARBA" id="ARBA00005988"/>
    </source>
</evidence>
<dbReference type="InterPro" id="IPR057246">
    <property type="entry name" value="CARBOXYPEPT_ZN_1"/>
</dbReference>
<evidence type="ECO:0000256" key="13">
    <source>
        <dbReference type="SAM" id="SignalP"/>
    </source>
</evidence>
<evidence type="ECO:0000313" key="16">
    <source>
        <dbReference type="Proteomes" id="UP000046395"/>
    </source>
</evidence>
<keyword evidence="10 11" id="KW-1015">Disulfide bond</keyword>
<feature type="domain" description="Peptidase M14" evidence="15">
    <location>
        <begin position="138"/>
        <end position="445"/>
    </location>
</feature>
<dbReference type="SUPFAM" id="SSF54897">
    <property type="entry name" value="Protease propeptides/inhibitors"/>
    <property type="match status" value="1"/>
</dbReference>
<keyword evidence="4" id="KW-0645">Protease</keyword>
<dbReference type="PANTHER" id="PTHR11705:SF91">
    <property type="entry name" value="FI01817P-RELATED"/>
    <property type="match status" value="1"/>
</dbReference>
<comment type="cofactor">
    <cofactor evidence="1">
        <name>Zn(2+)</name>
        <dbReference type="ChEBI" id="CHEBI:29105"/>
    </cofactor>
</comment>
<protein>
    <submittedName>
        <fullName evidence="17">ShKT domain-containing protein</fullName>
    </submittedName>
</protein>
<evidence type="ECO:0000256" key="4">
    <source>
        <dbReference type="ARBA" id="ARBA00022670"/>
    </source>
</evidence>
<evidence type="ECO:0000256" key="9">
    <source>
        <dbReference type="ARBA" id="ARBA00023049"/>
    </source>
</evidence>
<accession>A0A5S6QAR0</accession>
<keyword evidence="7" id="KW-0378">Hydrolase</keyword>
<dbReference type="GO" id="GO:0006508">
    <property type="term" value="P:proteolysis"/>
    <property type="evidence" value="ECO:0007669"/>
    <property type="project" value="UniProtKB-KW"/>
</dbReference>
<dbReference type="GO" id="GO:0008270">
    <property type="term" value="F:zinc ion binding"/>
    <property type="evidence" value="ECO:0007669"/>
    <property type="project" value="InterPro"/>
</dbReference>
<feature type="chain" id="PRO_5024327342" evidence="13">
    <location>
        <begin position="26"/>
        <end position="500"/>
    </location>
</feature>
<dbReference type="InterPro" id="IPR003582">
    <property type="entry name" value="ShKT_dom"/>
</dbReference>
<evidence type="ECO:0000313" key="17">
    <source>
        <dbReference type="WBParaSite" id="TMUE_1000004180.1"/>
    </source>
</evidence>
<dbReference type="CDD" id="cd03860">
    <property type="entry name" value="M14_CP_A-B_like"/>
    <property type="match status" value="1"/>
</dbReference>
<dbReference type="PANTHER" id="PTHR11705">
    <property type="entry name" value="PROTEASE FAMILY M14 CARBOXYPEPTIDASE A,B"/>
    <property type="match status" value="1"/>
</dbReference>
<evidence type="ECO:0000256" key="1">
    <source>
        <dbReference type="ARBA" id="ARBA00001947"/>
    </source>
</evidence>
<dbReference type="Gene3D" id="3.40.630.10">
    <property type="entry name" value="Zn peptidases"/>
    <property type="match status" value="1"/>
</dbReference>
<evidence type="ECO:0000256" key="12">
    <source>
        <dbReference type="PROSITE-ProRule" id="PRU01379"/>
    </source>
</evidence>
<evidence type="ECO:0000256" key="6">
    <source>
        <dbReference type="ARBA" id="ARBA00022729"/>
    </source>
</evidence>
<dbReference type="PROSITE" id="PS51670">
    <property type="entry name" value="SHKT"/>
    <property type="match status" value="1"/>
</dbReference>
<dbReference type="Proteomes" id="UP000046395">
    <property type="component" value="Unassembled WGS sequence"/>
</dbReference>
<evidence type="ECO:0000259" key="14">
    <source>
        <dbReference type="PROSITE" id="PS51670"/>
    </source>
</evidence>
<dbReference type="InterPro" id="IPR036990">
    <property type="entry name" value="M14A-like_propep"/>
</dbReference>
<name>A0A5S6QAR0_TRIMR</name>